<dbReference type="OrthoDB" id="2586454at2759"/>
<reference evidence="3" key="1">
    <citation type="submission" date="2016-09" db="EMBL/GenBank/DDBJ databases">
        <authorList>
            <person name="Jeantristanb JTB J.-T."/>
            <person name="Ricardo R."/>
        </authorList>
    </citation>
    <scope>NUCLEOTIDE SEQUENCE [LARGE SCALE GENOMIC DNA]</scope>
</reference>
<feature type="region of interest" description="Disordered" evidence="1">
    <location>
        <begin position="226"/>
        <end position="249"/>
    </location>
</feature>
<sequence>MVSSLAMLRNKPRLKLTLEQEMLFVRPPTCPTAPPSDDPFLRGTVLLSLPKPRLCKRLRVVIEGLADAFGGLGFPYESTTTLKKEVTLDLKESGLLEAGEHLMRFEVLVPSSTAVFQRCSHGRVRHSGSSNVEARKEISFWISATLKDPGEPPDPLDAYLPHFDKHLGPVVLRIASPHLTISSLIHTHVEFLAPPLGCNIVAIASFIAQTFEVTYKDGQRALPPTRRHFLPKVDPTRAHSTPLIPTPSRPVPISTIGPVGYSPLAPVDPIREDPVPLHILRQEHPWTYEMVARVPRDEIIRPTTLEGTLTPIKVKHRFVLEIRYRVEGEDEDRLLTVGRNCCIASCCCLSDSGLPPYAASAADAAPVLQPTRNRCLCNVSLEEMFDSEGLPLQRVGTLTIRRRSLREIDDDEQTRACTIAEYGILERSDRDSKSAPAHLGIMEGRA</sequence>
<accession>A0A238FF52</accession>
<dbReference type="EMBL" id="FMSP01000006">
    <property type="protein sequence ID" value="SCV70741.1"/>
    <property type="molecule type" value="Genomic_DNA"/>
</dbReference>
<proteinExistence type="predicted"/>
<evidence type="ECO:0000256" key="1">
    <source>
        <dbReference type="SAM" id="MobiDB-lite"/>
    </source>
</evidence>
<dbReference type="AlphaFoldDB" id="A0A238FF52"/>
<name>A0A238FF52_9BASI</name>
<dbReference type="STRING" id="269621.A0A238FF52"/>
<protein>
    <submittedName>
        <fullName evidence="2">BQ2448_3503 protein</fullName>
    </submittedName>
</protein>
<dbReference type="Proteomes" id="UP000198372">
    <property type="component" value="Unassembled WGS sequence"/>
</dbReference>
<keyword evidence="3" id="KW-1185">Reference proteome</keyword>
<evidence type="ECO:0000313" key="3">
    <source>
        <dbReference type="Proteomes" id="UP000198372"/>
    </source>
</evidence>
<evidence type="ECO:0000313" key="2">
    <source>
        <dbReference type="EMBL" id="SCV70741.1"/>
    </source>
</evidence>
<gene>
    <name evidence="2" type="ORF">BQ2448_3503</name>
</gene>
<organism evidence="2 3">
    <name type="scientific">Microbotryum intermedium</name>
    <dbReference type="NCBI Taxonomy" id="269621"/>
    <lineage>
        <taxon>Eukaryota</taxon>
        <taxon>Fungi</taxon>
        <taxon>Dikarya</taxon>
        <taxon>Basidiomycota</taxon>
        <taxon>Pucciniomycotina</taxon>
        <taxon>Microbotryomycetes</taxon>
        <taxon>Microbotryales</taxon>
        <taxon>Microbotryaceae</taxon>
        <taxon>Microbotryum</taxon>
    </lineage>
</organism>